<dbReference type="InterPro" id="IPR018499">
    <property type="entry name" value="Tetraspanin/Peripherin"/>
</dbReference>
<evidence type="ECO:0000256" key="5">
    <source>
        <dbReference type="ARBA" id="ARBA00023136"/>
    </source>
</evidence>
<keyword evidence="3 7" id="KW-0812">Transmembrane</keyword>
<evidence type="ECO:0000256" key="4">
    <source>
        <dbReference type="ARBA" id="ARBA00022989"/>
    </source>
</evidence>
<comment type="caution">
    <text evidence="8">The sequence shown here is derived from an EMBL/GenBank/DDBJ whole genome shotgun (WGS) entry which is preliminary data.</text>
</comment>
<name>A0A8J2RS01_9CRUS</name>
<feature type="transmembrane region" description="Helical" evidence="7">
    <location>
        <begin position="12"/>
        <end position="33"/>
    </location>
</feature>
<dbReference type="PIRSF" id="PIRSF002419">
    <property type="entry name" value="Tetraspanin"/>
    <property type="match status" value="1"/>
</dbReference>
<dbReference type="InterPro" id="IPR008952">
    <property type="entry name" value="Tetraspanin_EC2_sf"/>
</dbReference>
<comment type="subcellular location">
    <subcellularLocation>
        <location evidence="1 7">Membrane</location>
        <topology evidence="1 7">Multi-pass membrane protein</topology>
    </subcellularLocation>
</comment>
<dbReference type="AlphaFoldDB" id="A0A8J2RS01"/>
<evidence type="ECO:0000313" key="8">
    <source>
        <dbReference type="EMBL" id="CAH0105221.1"/>
    </source>
</evidence>
<keyword evidence="5 7" id="KW-0472">Membrane</keyword>
<accession>A0A8J2RS01</accession>
<evidence type="ECO:0000256" key="2">
    <source>
        <dbReference type="ARBA" id="ARBA00006840"/>
    </source>
</evidence>
<sequence length="243" mass="26585">METGMKFIKYLLFIFNLLFAVSGITLIITAAVIQGLYSTYLDFLGNEFLSAPMLFIIVGVVIFLVAFFGCCGAVRENNCMMITFSVFLAVIFICELAGGIAAYVLRNDVDVTLTENMYKAQQQYNVTGHEGVTETWNIMQNEVHCCGVKNYTDWANTTFSHGVNVPDSCCKEYTVGCGSNMILSPDADERLWTVGCVPELAEQVKHKAGVFAGIGVGIAFIQLIGIVFACLLAKAIRGSYHSV</sequence>
<organism evidence="8 9">
    <name type="scientific">Daphnia galeata</name>
    <dbReference type="NCBI Taxonomy" id="27404"/>
    <lineage>
        <taxon>Eukaryota</taxon>
        <taxon>Metazoa</taxon>
        <taxon>Ecdysozoa</taxon>
        <taxon>Arthropoda</taxon>
        <taxon>Crustacea</taxon>
        <taxon>Branchiopoda</taxon>
        <taxon>Diplostraca</taxon>
        <taxon>Cladocera</taxon>
        <taxon>Anomopoda</taxon>
        <taxon>Daphniidae</taxon>
        <taxon>Daphnia</taxon>
    </lineage>
</organism>
<reference evidence="8" key="1">
    <citation type="submission" date="2021-11" db="EMBL/GenBank/DDBJ databases">
        <authorList>
            <person name="Schell T."/>
        </authorList>
    </citation>
    <scope>NUCLEOTIDE SEQUENCE</scope>
    <source>
        <strain evidence="8">M5</strain>
    </source>
</reference>
<evidence type="ECO:0000256" key="1">
    <source>
        <dbReference type="ARBA" id="ARBA00004141"/>
    </source>
</evidence>
<evidence type="ECO:0000256" key="6">
    <source>
        <dbReference type="PIRSR" id="PIRSR002419-1"/>
    </source>
</evidence>
<dbReference type="InterPro" id="IPR018503">
    <property type="entry name" value="Tetraspanin_CS"/>
</dbReference>
<gene>
    <name evidence="8" type="ORF">DGAL_LOCUS8238</name>
</gene>
<keyword evidence="6" id="KW-1015">Disulfide bond</keyword>
<feature type="disulfide bond" evidence="6">
    <location>
        <begin position="145"/>
        <end position="177"/>
    </location>
</feature>
<feature type="transmembrane region" description="Helical" evidence="7">
    <location>
        <begin position="210"/>
        <end position="233"/>
    </location>
</feature>
<evidence type="ECO:0000256" key="3">
    <source>
        <dbReference type="ARBA" id="ARBA00022692"/>
    </source>
</evidence>
<dbReference type="PANTHER" id="PTHR19282:SF456">
    <property type="entry name" value="CD63 MOLECULE"/>
    <property type="match status" value="1"/>
</dbReference>
<dbReference type="GO" id="GO:0005886">
    <property type="term" value="C:plasma membrane"/>
    <property type="evidence" value="ECO:0007669"/>
    <property type="project" value="TreeGrafter"/>
</dbReference>
<keyword evidence="4 7" id="KW-1133">Transmembrane helix</keyword>
<feature type="transmembrane region" description="Helical" evidence="7">
    <location>
        <begin position="86"/>
        <end position="105"/>
    </location>
</feature>
<keyword evidence="9" id="KW-1185">Reference proteome</keyword>
<evidence type="ECO:0000313" key="9">
    <source>
        <dbReference type="Proteomes" id="UP000789390"/>
    </source>
</evidence>
<dbReference type="PRINTS" id="PR00259">
    <property type="entry name" value="TMFOUR"/>
</dbReference>
<dbReference type="PANTHER" id="PTHR19282">
    <property type="entry name" value="TETRASPANIN"/>
    <property type="match status" value="1"/>
</dbReference>
<dbReference type="Proteomes" id="UP000789390">
    <property type="component" value="Unassembled WGS sequence"/>
</dbReference>
<dbReference type="PROSITE" id="PS00421">
    <property type="entry name" value="TM4_1"/>
    <property type="match status" value="1"/>
</dbReference>
<feature type="transmembrane region" description="Helical" evidence="7">
    <location>
        <begin position="53"/>
        <end position="74"/>
    </location>
</feature>
<comment type="similarity">
    <text evidence="2 7">Belongs to the tetraspanin (TM4SF) family.</text>
</comment>
<dbReference type="Gene3D" id="1.10.1450.10">
    <property type="entry name" value="Tetraspanin"/>
    <property type="match status" value="1"/>
</dbReference>
<proteinExistence type="inferred from homology"/>
<dbReference type="OrthoDB" id="10033535at2759"/>
<protein>
    <recommendedName>
        <fullName evidence="7">Tetraspanin</fullName>
    </recommendedName>
</protein>
<evidence type="ECO:0000256" key="7">
    <source>
        <dbReference type="RuleBase" id="RU361218"/>
    </source>
</evidence>
<dbReference type="SUPFAM" id="SSF48652">
    <property type="entry name" value="Tetraspanin"/>
    <property type="match status" value="1"/>
</dbReference>
<dbReference type="Pfam" id="PF00335">
    <property type="entry name" value="Tetraspanin"/>
    <property type="match status" value="1"/>
</dbReference>
<dbReference type="EMBL" id="CAKKLH010000178">
    <property type="protein sequence ID" value="CAH0105221.1"/>
    <property type="molecule type" value="Genomic_DNA"/>
</dbReference>
<dbReference type="InterPro" id="IPR000301">
    <property type="entry name" value="Tetraspanin_animals"/>
</dbReference>